<feature type="transmembrane region" description="Helical" evidence="6">
    <location>
        <begin position="308"/>
        <end position="329"/>
    </location>
</feature>
<feature type="transmembrane region" description="Helical" evidence="6">
    <location>
        <begin position="390"/>
        <end position="413"/>
    </location>
</feature>
<organism evidence="7 8">
    <name type="scientific">Effusibacillus consociatus</name>
    <dbReference type="NCBI Taxonomy" id="1117041"/>
    <lineage>
        <taxon>Bacteria</taxon>
        <taxon>Bacillati</taxon>
        <taxon>Bacillota</taxon>
        <taxon>Bacilli</taxon>
        <taxon>Bacillales</taxon>
        <taxon>Alicyclobacillaceae</taxon>
        <taxon>Effusibacillus</taxon>
    </lineage>
</organism>
<feature type="transmembrane region" description="Helical" evidence="6">
    <location>
        <begin position="461"/>
        <end position="480"/>
    </location>
</feature>
<feature type="transmembrane region" description="Helical" evidence="6">
    <location>
        <begin position="107"/>
        <end position="136"/>
    </location>
</feature>
<protein>
    <submittedName>
        <fullName evidence="7">Amino acid permease</fullName>
    </submittedName>
</protein>
<evidence type="ECO:0000256" key="2">
    <source>
        <dbReference type="ARBA" id="ARBA00022448"/>
    </source>
</evidence>
<dbReference type="InterPro" id="IPR002293">
    <property type="entry name" value="AA/rel_permease1"/>
</dbReference>
<dbReference type="PIRSF" id="PIRSF006060">
    <property type="entry name" value="AA_transporter"/>
    <property type="match status" value="1"/>
</dbReference>
<feature type="transmembrane region" description="Helical" evidence="6">
    <location>
        <begin position="360"/>
        <end position="378"/>
    </location>
</feature>
<evidence type="ECO:0000313" key="8">
    <source>
        <dbReference type="Proteomes" id="UP001596002"/>
    </source>
</evidence>
<evidence type="ECO:0000256" key="3">
    <source>
        <dbReference type="ARBA" id="ARBA00022692"/>
    </source>
</evidence>
<sequence>MEKQQQALEDKKHLNRFGYAQELLRDMGGFSNFAISFSIISILTGAVSLYGHGLTYGGPGMMGLGWTLVALFVLLIAASMAELASAIPTAGALYHWAAVLGNKRWGWYTAWINLIGQIGIVAGIDYSCALFADPLLAAAFGYTSTDSTILLVFGIILLLHGIFNHIGIRIVARLNDFSAWYHIAVVAILVVSLAFFTKNGLQPIDYLFQVGQTFSDKPYALAFLIGLLQAQWTFTGYDASAHTIEETVNPRVRAAWGIFSSVAFSFVFGFLMLAFVTLSIQDAAAAAGASNAFIHVISEALGGTFGTAVLWLVTLAMWFCGLSSITSFSRMMYAFSRDKGMPLSSHWAEISRKYRTPAKAIWLSVVLSFALALFDYLLKMVNPDTSYTTLAFLTAVSVVGLYVAYGVPIWLKLRSESKGVFLPKHRGPWNLGSWSKPINVISLIWIVFISVVMVIPPNQNALYALIGMFVLLLLMDYGYYKNHFQGPQAALNTTEQELKQREAEFEA</sequence>
<evidence type="ECO:0000256" key="1">
    <source>
        <dbReference type="ARBA" id="ARBA00004141"/>
    </source>
</evidence>
<dbReference type="Gene3D" id="1.20.1740.10">
    <property type="entry name" value="Amino acid/polyamine transporter I"/>
    <property type="match status" value="1"/>
</dbReference>
<comment type="subcellular location">
    <subcellularLocation>
        <location evidence="1">Membrane</location>
        <topology evidence="1">Multi-pass membrane protein</topology>
    </subcellularLocation>
</comment>
<accession>A0ABV9Q0F8</accession>
<proteinExistence type="predicted"/>
<feature type="transmembrane region" description="Helical" evidence="6">
    <location>
        <begin position="218"/>
        <end position="234"/>
    </location>
</feature>
<dbReference type="Proteomes" id="UP001596002">
    <property type="component" value="Unassembled WGS sequence"/>
</dbReference>
<keyword evidence="4 6" id="KW-1133">Transmembrane helix</keyword>
<reference evidence="8" key="1">
    <citation type="journal article" date="2019" name="Int. J. Syst. Evol. Microbiol.">
        <title>The Global Catalogue of Microorganisms (GCM) 10K type strain sequencing project: providing services to taxonomists for standard genome sequencing and annotation.</title>
        <authorList>
            <consortium name="The Broad Institute Genomics Platform"/>
            <consortium name="The Broad Institute Genome Sequencing Center for Infectious Disease"/>
            <person name="Wu L."/>
            <person name="Ma J."/>
        </authorList>
    </citation>
    <scope>NUCLEOTIDE SEQUENCE [LARGE SCALE GENOMIC DNA]</scope>
    <source>
        <strain evidence="8">WYCCWR 12678</strain>
    </source>
</reference>
<feature type="transmembrane region" description="Helical" evidence="6">
    <location>
        <begin position="179"/>
        <end position="197"/>
    </location>
</feature>
<evidence type="ECO:0000313" key="7">
    <source>
        <dbReference type="EMBL" id="MFC4767483.1"/>
    </source>
</evidence>
<feature type="transmembrane region" description="Helical" evidence="6">
    <location>
        <begin position="434"/>
        <end position="455"/>
    </location>
</feature>
<evidence type="ECO:0000256" key="5">
    <source>
        <dbReference type="ARBA" id="ARBA00023136"/>
    </source>
</evidence>
<dbReference type="Pfam" id="PF13520">
    <property type="entry name" value="AA_permease_2"/>
    <property type="match status" value="1"/>
</dbReference>
<feature type="transmembrane region" description="Helical" evidence="6">
    <location>
        <begin position="63"/>
        <end position="87"/>
    </location>
</feature>
<feature type="transmembrane region" description="Helical" evidence="6">
    <location>
        <begin position="148"/>
        <end position="167"/>
    </location>
</feature>
<keyword evidence="3 6" id="KW-0812">Transmembrane</keyword>
<name>A0ABV9Q0F8_9BACL</name>
<dbReference type="EMBL" id="JBHSHC010000064">
    <property type="protein sequence ID" value="MFC4767483.1"/>
    <property type="molecule type" value="Genomic_DNA"/>
</dbReference>
<feature type="transmembrane region" description="Helical" evidence="6">
    <location>
        <begin position="33"/>
        <end position="51"/>
    </location>
</feature>
<gene>
    <name evidence="7" type="ORF">ACFO8Q_08920</name>
</gene>
<evidence type="ECO:0000256" key="4">
    <source>
        <dbReference type="ARBA" id="ARBA00022989"/>
    </source>
</evidence>
<evidence type="ECO:0000256" key="6">
    <source>
        <dbReference type="SAM" id="Phobius"/>
    </source>
</evidence>
<dbReference type="PANTHER" id="PTHR45649:SF26">
    <property type="entry name" value="OS04G0435100 PROTEIN"/>
    <property type="match status" value="1"/>
</dbReference>
<keyword evidence="8" id="KW-1185">Reference proteome</keyword>
<dbReference type="PANTHER" id="PTHR45649">
    <property type="entry name" value="AMINO-ACID PERMEASE BAT1"/>
    <property type="match status" value="1"/>
</dbReference>
<dbReference type="RefSeq" id="WP_380025406.1">
    <property type="nucleotide sequence ID" value="NZ_JBHSHC010000064.1"/>
</dbReference>
<comment type="caution">
    <text evidence="7">The sequence shown here is derived from an EMBL/GenBank/DDBJ whole genome shotgun (WGS) entry which is preliminary data.</text>
</comment>
<keyword evidence="2" id="KW-0813">Transport</keyword>
<feature type="transmembrane region" description="Helical" evidence="6">
    <location>
        <begin position="254"/>
        <end position="276"/>
    </location>
</feature>
<keyword evidence="5 6" id="KW-0472">Membrane</keyword>